<dbReference type="EMBL" id="CP121769">
    <property type="protein sequence ID" value="WGE09935.1"/>
    <property type="molecule type" value="Genomic_DNA"/>
</dbReference>
<protein>
    <submittedName>
        <fullName evidence="4">C-terminal binding protein</fullName>
    </submittedName>
</protein>
<dbReference type="GO" id="GO:0030267">
    <property type="term" value="F:glyoxylate reductase (NADPH) activity"/>
    <property type="evidence" value="ECO:0007669"/>
    <property type="project" value="TreeGrafter"/>
</dbReference>
<dbReference type="SUPFAM" id="SSF52283">
    <property type="entry name" value="Formate/glycerate dehydrogenase catalytic domain-like"/>
    <property type="match status" value="1"/>
</dbReference>
<keyword evidence="2" id="KW-0520">NAD</keyword>
<dbReference type="PANTHER" id="PTHR10996:SF283">
    <property type="entry name" value="GLYOXYLATE_HYDROXYPYRUVATE REDUCTASE B"/>
    <property type="match status" value="1"/>
</dbReference>
<name>A0AAJ6ADD0_GLAPU</name>
<keyword evidence="1" id="KW-0560">Oxidoreductase</keyword>
<dbReference type="InterPro" id="IPR029752">
    <property type="entry name" value="D-isomer_DH_CS1"/>
</dbReference>
<dbReference type="PROSITE" id="PS00065">
    <property type="entry name" value="D_2_HYDROXYACID_DH_1"/>
    <property type="match status" value="1"/>
</dbReference>
<evidence type="ECO:0000256" key="2">
    <source>
        <dbReference type="ARBA" id="ARBA00023027"/>
    </source>
</evidence>
<dbReference type="GO" id="GO:0051287">
    <property type="term" value="F:NAD binding"/>
    <property type="evidence" value="ECO:0007669"/>
    <property type="project" value="InterPro"/>
</dbReference>
<evidence type="ECO:0000256" key="1">
    <source>
        <dbReference type="ARBA" id="ARBA00023002"/>
    </source>
</evidence>
<organism evidence="4 5">
    <name type="scientific">Glaesserella parasuis</name>
    <name type="common">Haemophilus parasuis</name>
    <dbReference type="NCBI Taxonomy" id="738"/>
    <lineage>
        <taxon>Bacteria</taxon>
        <taxon>Pseudomonadati</taxon>
        <taxon>Pseudomonadota</taxon>
        <taxon>Gammaproteobacteria</taxon>
        <taxon>Pasteurellales</taxon>
        <taxon>Pasteurellaceae</taxon>
        <taxon>Glaesserella</taxon>
    </lineage>
</organism>
<dbReference type="GO" id="GO:0005829">
    <property type="term" value="C:cytosol"/>
    <property type="evidence" value="ECO:0007669"/>
    <property type="project" value="TreeGrafter"/>
</dbReference>
<evidence type="ECO:0000313" key="5">
    <source>
        <dbReference type="Proteomes" id="UP001222296"/>
    </source>
</evidence>
<dbReference type="CDD" id="cd05299">
    <property type="entry name" value="CtBP_dh"/>
    <property type="match status" value="1"/>
</dbReference>
<dbReference type="SUPFAM" id="SSF51735">
    <property type="entry name" value="NAD(P)-binding Rossmann-fold domains"/>
    <property type="match status" value="1"/>
</dbReference>
<dbReference type="PANTHER" id="PTHR10996">
    <property type="entry name" value="2-HYDROXYACID DEHYDROGENASE-RELATED"/>
    <property type="match status" value="1"/>
</dbReference>
<feature type="domain" description="D-isomer specific 2-hydroxyacid dehydrogenase NAD-binding" evidence="3">
    <location>
        <begin position="115"/>
        <end position="291"/>
    </location>
</feature>
<reference evidence="4" key="1">
    <citation type="submission" date="2023-04" db="EMBL/GenBank/DDBJ databases">
        <title>Molecular characterization of the Integrative and Conjugative elements harboring multidrug-resistance gene from Glaesserella (Haemophilus) parasuis.</title>
        <authorList>
            <person name="Che Y."/>
            <person name="Zhou L."/>
        </authorList>
    </citation>
    <scope>NUCLEOTIDE SEQUENCE</scope>
    <source>
        <strain evidence="4">Z44</strain>
    </source>
</reference>
<evidence type="ECO:0000313" key="4">
    <source>
        <dbReference type="EMBL" id="WGE09935.1"/>
    </source>
</evidence>
<dbReference type="GO" id="GO:0003714">
    <property type="term" value="F:transcription corepressor activity"/>
    <property type="evidence" value="ECO:0007669"/>
    <property type="project" value="InterPro"/>
</dbReference>
<dbReference type="InterPro" id="IPR036291">
    <property type="entry name" value="NAD(P)-bd_dom_sf"/>
</dbReference>
<accession>A0AAJ6ADD0</accession>
<dbReference type="InterPro" id="IPR043322">
    <property type="entry name" value="CtBP"/>
</dbReference>
<dbReference type="AlphaFoldDB" id="A0AAJ6ADD0"/>
<dbReference type="Pfam" id="PF02826">
    <property type="entry name" value="2-Hacid_dh_C"/>
    <property type="match status" value="1"/>
</dbReference>
<proteinExistence type="predicted"/>
<dbReference type="Proteomes" id="UP001222296">
    <property type="component" value="Chromosome"/>
</dbReference>
<dbReference type="GO" id="GO:0016618">
    <property type="term" value="F:hydroxypyruvate reductase [NAD(P)H] activity"/>
    <property type="evidence" value="ECO:0007669"/>
    <property type="project" value="TreeGrafter"/>
</dbReference>
<gene>
    <name evidence="4" type="ORF">QBL01_12125</name>
</gene>
<sequence length="298" mass="33453">MKKILVIDSIYEKHFSDLQIEKDILHGYDLDLLHVKSLMDIPISLLSQADGIILWGCASSIDFNSKIIDMLEKCKIIVKAAVGFENIDIDYARFKNIPVYNIPDYGTEEVADHAMALLLSLNRKITLLNSQVKENIWEWINAKEIPRLRGKSLGIIGFGRIGKALALRAKPFGLKIGFYDPIVNSGIDKSLGVFRYENIENLLSESDFISIHCSLNQSSYHLINTNNIECIKKGAVLINTARGAIVSTSALKLLLEKEIISFAGLDVLENEPNVDLDIVNHKSVVVTPHSAFFLRRRF</sequence>
<evidence type="ECO:0000259" key="3">
    <source>
        <dbReference type="Pfam" id="PF02826"/>
    </source>
</evidence>
<dbReference type="Gene3D" id="3.40.50.720">
    <property type="entry name" value="NAD(P)-binding Rossmann-like Domain"/>
    <property type="match status" value="2"/>
</dbReference>
<dbReference type="InterPro" id="IPR050223">
    <property type="entry name" value="D-isomer_2-hydroxyacid_DH"/>
</dbReference>
<dbReference type="InterPro" id="IPR006140">
    <property type="entry name" value="D-isomer_DH_NAD-bd"/>
</dbReference>
<dbReference type="RefSeq" id="WP_279378489.1">
    <property type="nucleotide sequence ID" value="NZ_CP121769.1"/>
</dbReference>